<dbReference type="AlphaFoldDB" id="A0A532V549"/>
<dbReference type="GO" id="GO:0003755">
    <property type="term" value="F:peptidyl-prolyl cis-trans isomerase activity"/>
    <property type="evidence" value="ECO:0007669"/>
    <property type="project" value="UniProtKB-UniRule"/>
</dbReference>
<dbReference type="PROSITE" id="PS51257">
    <property type="entry name" value="PROKAR_LIPOPROTEIN"/>
    <property type="match status" value="1"/>
</dbReference>
<dbReference type="PANTHER" id="PTHR43811">
    <property type="entry name" value="FKBP-TYPE PEPTIDYL-PROLYL CIS-TRANS ISOMERASE FKPA"/>
    <property type="match status" value="1"/>
</dbReference>
<dbReference type="FunFam" id="3.10.50.40:FF:000006">
    <property type="entry name" value="Peptidyl-prolyl cis-trans isomerase"/>
    <property type="match status" value="1"/>
</dbReference>
<evidence type="ECO:0000313" key="8">
    <source>
        <dbReference type="EMBL" id="TKJ42262.1"/>
    </source>
</evidence>
<dbReference type="Gene3D" id="3.10.50.40">
    <property type="match status" value="1"/>
</dbReference>
<dbReference type="SUPFAM" id="SSF54534">
    <property type="entry name" value="FKBP-like"/>
    <property type="match status" value="1"/>
</dbReference>
<keyword evidence="3 5" id="KW-0697">Rotamase</keyword>
<dbReference type="EMBL" id="NJBN01000001">
    <property type="protein sequence ID" value="TKJ42262.1"/>
    <property type="molecule type" value="Genomic_DNA"/>
</dbReference>
<sequence>MKKLVPFVLALCLIFLGCGKKSEQKADETKTESPALSQTGSGEGKMTITASGLQYEDLVVGTGKVAEAGQTVLVHYTGWLLDGTKFDSSVDRGDKFEFPLGAHRVIAGWDEGVAGMKEGGKRILIIPPELGYGSRDMGKIPPNSTLKFEVELFEVK</sequence>
<protein>
    <recommendedName>
        <fullName evidence="6">Peptidyl-prolyl cis-trans isomerase</fullName>
        <ecNumber evidence="6">5.2.1.8</ecNumber>
    </recommendedName>
</protein>
<comment type="similarity">
    <text evidence="2 6">Belongs to the FKBP-type PPIase family.</text>
</comment>
<comment type="catalytic activity">
    <reaction evidence="1 5 6">
        <text>[protein]-peptidylproline (omega=180) = [protein]-peptidylproline (omega=0)</text>
        <dbReference type="Rhea" id="RHEA:16237"/>
        <dbReference type="Rhea" id="RHEA-COMP:10747"/>
        <dbReference type="Rhea" id="RHEA-COMP:10748"/>
        <dbReference type="ChEBI" id="CHEBI:83833"/>
        <dbReference type="ChEBI" id="CHEBI:83834"/>
        <dbReference type="EC" id="5.2.1.8"/>
    </reaction>
</comment>
<evidence type="ECO:0000256" key="5">
    <source>
        <dbReference type="PROSITE-ProRule" id="PRU00277"/>
    </source>
</evidence>
<accession>A0A532V549</accession>
<evidence type="ECO:0000256" key="3">
    <source>
        <dbReference type="ARBA" id="ARBA00023110"/>
    </source>
</evidence>
<dbReference type="PANTHER" id="PTHR43811:SF19">
    <property type="entry name" value="39 KDA FK506-BINDING NUCLEAR PROTEIN"/>
    <property type="match status" value="1"/>
</dbReference>
<evidence type="ECO:0000259" key="7">
    <source>
        <dbReference type="PROSITE" id="PS50059"/>
    </source>
</evidence>
<comment type="caution">
    <text evidence="8">The sequence shown here is derived from an EMBL/GenBank/DDBJ whole genome shotgun (WGS) entry which is preliminary data.</text>
</comment>
<keyword evidence="4 5" id="KW-0413">Isomerase</keyword>
<dbReference type="InterPro" id="IPR001179">
    <property type="entry name" value="PPIase_FKBP_dom"/>
</dbReference>
<gene>
    <name evidence="8" type="ORF">CEE37_00870</name>
</gene>
<reference evidence="8 9" key="1">
    <citation type="submission" date="2017-06" db="EMBL/GenBank/DDBJ databases">
        <title>Novel microbial phyla capable of carbon fixation and sulfur reduction in deep-sea sediments.</title>
        <authorList>
            <person name="Huang J."/>
            <person name="Baker B."/>
            <person name="Wang Y."/>
        </authorList>
    </citation>
    <scope>NUCLEOTIDE SEQUENCE [LARGE SCALE GENOMIC DNA]</scope>
    <source>
        <strain evidence="8">B3_LCP</strain>
    </source>
</reference>
<evidence type="ECO:0000256" key="4">
    <source>
        <dbReference type="ARBA" id="ARBA00023235"/>
    </source>
</evidence>
<evidence type="ECO:0000256" key="6">
    <source>
        <dbReference type="RuleBase" id="RU003915"/>
    </source>
</evidence>
<dbReference type="Pfam" id="PF00254">
    <property type="entry name" value="FKBP_C"/>
    <property type="match status" value="1"/>
</dbReference>
<proteinExistence type="inferred from homology"/>
<evidence type="ECO:0000256" key="2">
    <source>
        <dbReference type="ARBA" id="ARBA00006577"/>
    </source>
</evidence>
<dbReference type="InterPro" id="IPR046357">
    <property type="entry name" value="PPIase_dom_sf"/>
</dbReference>
<dbReference type="Proteomes" id="UP000319619">
    <property type="component" value="Unassembled WGS sequence"/>
</dbReference>
<dbReference type="EC" id="5.2.1.8" evidence="6"/>
<feature type="domain" description="PPIase FKBP-type" evidence="7">
    <location>
        <begin position="69"/>
        <end position="156"/>
    </location>
</feature>
<name>A0A532V549_UNCL8</name>
<evidence type="ECO:0000256" key="1">
    <source>
        <dbReference type="ARBA" id="ARBA00000971"/>
    </source>
</evidence>
<dbReference type="PROSITE" id="PS50059">
    <property type="entry name" value="FKBP_PPIASE"/>
    <property type="match status" value="1"/>
</dbReference>
<organism evidence="8 9">
    <name type="scientific">candidate division LCP-89 bacterium B3_LCP</name>
    <dbReference type="NCBI Taxonomy" id="2012998"/>
    <lineage>
        <taxon>Bacteria</taxon>
        <taxon>Pseudomonadati</taxon>
        <taxon>Bacteria division LCP-89</taxon>
    </lineage>
</organism>
<evidence type="ECO:0000313" key="9">
    <source>
        <dbReference type="Proteomes" id="UP000319619"/>
    </source>
</evidence>